<evidence type="ECO:0000313" key="2">
    <source>
        <dbReference type="Proteomes" id="UP000752171"/>
    </source>
</evidence>
<comment type="caution">
    <text evidence="1">The sequence shown here is derived from an EMBL/GenBank/DDBJ whole genome shotgun (WGS) entry which is preliminary data.</text>
</comment>
<protein>
    <submittedName>
        <fullName evidence="1">Uncharacterized protein</fullName>
    </submittedName>
</protein>
<gene>
    <name evidence="1" type="ORF">AMEX_G24408</name>
</gene>
<proteinExistence type="predicted"/>
<reference evidence="1 2" key="1">
    <citation type="submission" date="2021-07" db="EMBL/GenBank/DDBJ databases">
        <authorList>
            <person name="Imarazene B."/>
            <person name="Zahm M."/>
            <person name="Klopp C."/>
            <person name="Cabau C."/>
            <person name="Beille S."/>
            <person name="Jouanno E."/>
            <person name="Castinel A."/>
            <person name="Lluch J."/>
            <person name="Gil L."/>
            <person name="Kuchtly C."/>
            <person name="Lopez Roques C."/>
            <person name="Donnadieu C."/>
            <person name="Parrinello H."/>
            <person name="Journot L."/>
            <person name="Du K."/>
            <person name="Schartl M."/>
            <person name="Retaux S."/>
            <person name="Guiguen Y."/>
        </authorList>
    </citation>
    <scope>NUCLEOTIDE SEQUENCE [LARGE SCALE GENOMIC DNA]</scope>
    <source>
        <strain evidence="1">Pach_M1</strain>
        <tissue evidence="1">Testis</tissue>
    </source>
</reference>
<accession>A0A8T2KZZ9</accession>
<dbReference type="InterPro" id="IPR037668">
    <property type="entry name" value="SPMIP3"/>
</dbReference>
<evidence type="ECO:0000313" key="1">
    <source>
        <dbReference type="EMBL" id="KAG9262616.1"/>
    </source>
</evidence>
<organism evidence="1 2">
    <name type="scientific">Astyanax mexicanus</name>
    <name type="common">Blind cave fish</name>
    <name type="synonym">Astyanax fasciatus mexicanus</name>
    <dbReference type="NCBI Taxonomy" id="7994"/>
    <lineage>
        <taxon>Eukaryota</taxon>
        <taxon>Metazoa</taxon>
        <taxon>Chordata</taxon>
        <taxon>Craniata</taxon>
        <taxon>Vertebrata</taxon>
        <taxon>Euteleostomi</taxon>
        <taxon>Actinopterygii</taxon>
        <taxon>Neopterygii</taxon>
        <taxon>Teleostei</taxon>
        <taxon>Ostariophysi</taxon>
        <taxon>Characiformes</taxon>
        <taxon>Characoidei</taxon>
        <taxon>Acestrorhamphidae</taxon>
        <taxon>Acestrorhamphinae</taxon>
        <taxon>Astyanax</taxon>
    </lineage>
</organism>
<dbReference type="EMBL" id="JAICCE010000021">
    <property type="protein sequence ID" value="KAG9262616.1"/>
    <property type="molecule type" value="Genomic_DNA"/>
</dbReference>
<dbReference type="PANTHER" id="PTHR31763">
    <property type="entry name" value="HYPOTHETICAL PROTEIN LOC689766"/>
    <property type="match status" value="1"/>
</dbReference>
<sequence>MAGIGVAVRLHEFKESRGANQHYGSAEGDKPVLRQGRDVIGLYPGQLARVHTIHSPLYRPRMRSVKGSPCPEKLEERYQRNFDLLTLQTLDQSTAVQRATHTPHTHSTHSTTYREEFGRQSCFYPPDDTKFTLRSCPAPLDC</sequence>
<dbReference type="AlphaFoldDB" id="A0A8T2KZZ9"/>
<dbReference type="PANTHER" id="PTHR31763:SF2">
    <property type="entry name" value="CHROMOSOME 1 OPEN READING FRAME 100"/>
    <property type="match status" value="1"/>
</dbReference>
<name>A0A8T2KZZ9_ASTMX</name>
<dbReference type="Proteomes" id="UP000752171">
    <property type="component" value="Unassembled WGS sequence"/>
</dbReference>
<dbReference type="Pfam" id="PF17670">
    <property type="entry name" value="DUF5530"/>
    <property type="match status" value="1"/>
</dbReference>